<name>A0A1G6KKL7_9PSEU</name>
<dbReference type="PROSITE" id="PS50928">
    <property type="entry name" value="ABC_TM1"/>
    <property type="match status" value="1"/>
</dbReference>
<evidence type="ECO:0000256" key="2">
    <source>
        <dbReference type="ARBA" id="ARBA00022448"/>
    </source>
</evidence>
<sequence length="305" mass="32846">MSTVDSRVSVAPRKPPRKPKPAPGSRGLSPLRVLGMAFVWLFTAVNLLVLYWLVSAAFKTPIEIFTKPFALPAHWFERGDPFRNFAYAWDNAGFGRAFLVTVVLVAVSSVVIVLVSAPAAYALTRLGARGADGMTNFVAIGMGVPFQTVVIPLFIGMAEVNLTNDLFGMFLVYVALSLPFTVFLLTGFFKSLPDELEEAAALDGASPLRTFRTIMLPLARGGLVTALILNAIGLWNETLLAIVFLNENANFTLARALFAFNSAASYQSEYGGLIAGVAIVVLPMLVLYLLLARRIITGLTLGAGK</sequence>
<feature type="region of interest" description="Disordered" evidence="8">
    <location>
        <begin position="1"/>
        <end position="25"/>
    </location>
</feature>
<feature type="domain" description="ABC transmembrane type-1" evidence="9">
    <location>
        <begin position="98"/>
        <end position="291"/>
    </location>
</feature>
<keyword evidence="11" id="KW-1185">Reference proteome</keyword>
<dbReference type="GO" id="GO:0055085">
    <property type="term" value="P:transmembrane transport"/>
    <property type="evidence" value="ECO:0007669"/>
    <property type="project" value="InterPro"/>
</dbReference>
<dbReference type="GO" id="GO:0005886">
    <property type="term" value="C:plasma membrane"/>
    <property type="evidence" value="ECO:0007669"/>
    <property type="project" value="UniProtKB-SubCell"/>
</dbReference>
<accession>A0A1G6KKL7</accession>
<keyword evidence="4 7" id="KW-0812">Transmembrane</keyword>
<dbReference type="AlphaFoldDB" id="A0A1G6KKL7"/>
<keyword evidence="5 7" id="KW-1133">Transmembrane helix</keyword>
<dbReference type="Gene3D" id="1.10.3720.10">
    <property type="entry name" value="MetI-like"/>
    <property type="match status" value="1"/>
</dbReference>
<evidence type="ECO:0000259" key="9">
    <source>
        <dbReference type="PROSITE" id="PS50928"/>
    </source>
</evidence>
<evidence type="ECO:0000256" key="5">
    <source>
        <dbReference type="ARBA" id="ARBA00022989"/>
    </source>
</evidence>
<evidence type="ECO:0000256" key="8">
    <source>
        <dbReference type="SAM" id="MobiDB-lite"/>
    </source>
</evidence>
<feature type="transmembrane region" description="Helical" evidence="7">
    <location>
        <begin position="97"/>
        <end position="123"/>
    </location>
</feature>
<comment type="similarity">
    <text evidence="7">Belongs to the binding-protein-dependent transport system permease family.</text>
</comment>
<protein>
    <submittedName>
        <fullName evidence="10">Carbohydrate ABC transporter membrane protein 2, CUT1 family</fullName>
    </submittedName>
</protein>
<evidence type="ECO:0000313" key="10">
    <source>
        <dbReference type="EMBL" id="SDC31619.1"/>
    </source>
</evidence>
<keyword evidence="3" id="KW-1003">Cell membrane</keyword>
<dbReference type="PANTHER" id="PTHR43744:SF12">
    <property type="entry name" value="ABC TRANSPORTER PERMEASE PROTEIN MG189-RELATED"/>
    <property type="match status" value="1"/>
</dbReference>
<feature type="transmembrane region" description="Helical" evidence="7">
    <location>
        <begin position="33"/>
        <end position="54"/>
    </location>
</feature>
<dbReference type="SUPFAM" id="SSF161098">
    <property type="entry name" value="MetI-like"/>
    <property type="match status" value="1"/>
</dbReference>
<feature type="transmembrane region" description="Helical" evidence="7">
    <location>
        <begin position="222"/>
        <end position="245"/>
    </location>
</feature>
<keyword evidence="6 7" id="KW-0472">Membrane</keyword>
<comment type="subcellular location">
    <subcellularLocation>
        <location evidence="1 7">Cell membrane</location>
        <topology evidence="1 7">Multi-pass membrane protein</topology>
    </subcellularLocation>
</comment>
<dbReference type="Pfam" id="PF00528">
    <property type="entry name" value="BPD_transp_1"/>
    <property type="match status" value="1"/>
</dbReference>
<dbReference type="RefSeq" id="WP_091448429.1">
    <property type="nucleotide sequence ID" value="NZ_FMZZ01000001.1"/>
</dbReference>
<keyword evidence="2 7" id="KW-0813">Transport</keyword>
<dbReference type="STRING" id="1271860.SAMN05216174_101968"/>
<proteinExistence type="inferred from homology"/>
<feature type="transmembrane region" description="Helical" evidence="7">
    <location>
        <begin position="167"/>
        <end position="189"/>
    </location>
</feature>
<evidence type="ECO:0000256" key="7">
    <source>
        <dbReference type="RuleBase" id="RU363032"/>
    </source>
</evidence>
<dbReference type="CDD" id="cd06261">
    <property type="entry name" value="TM_PBP2"/>
    <property type="match status" value="1"/>
</dbReference>
<evidence type="ECO:0000256" key="3">
    <source>
        <dbReference type="ARBA" id="ARBA00022475"/>
    </source>
</evidence>
<dbReference type="Proteomes" id="UP000199501">
    <property type="component" value="Unassembled WGS sequence"/>
</dbReference>
<evidence type="ECO:0000313" key="11">
    <source>
        <dbReference type="Proteomes" id="UP000199501"/>
    </source>
</evidence>
<dbReference type="OrthoDB" id="9794684at2"/>
<feature type="transmembrane region" description="Helical" evidence="7">
    <location>
        <begin position="135"/>
        <end position="155"/>
    </location>
</feature>
<feature type="compositionally biased region" description="Low complexity" evidence="8">
    <location>
        <begin position="1"/>
        <end position="12"/>
    </location>
</feature>
<evidence type="ECO:0000256" key="6">
    <source>
        <dbReference type="ARBA" id="ARBA00023136"/>
    </source>
</evidence>
<reference evidence="11" key="1">
    <citation type="submission" date="2016-10" db="EMBL/GenBank/DDBJ databases">
        <authorList>
            <person name="Varghese N."/>
            <person name="Submissions S."/>
        </authorList>
    </citation>
    <scope>NUCLEOTIDE SEQUENCE [LARGE SCALE GENOMIC DNA]</scope>
    <source>
        <strain evidence="11">IBRC-M 10403</strain>
    </source>
</reference>
<evidence type="ECO:0000256" key="4">
    <source>
        <dbReference type="ARBA" id="ARBA00022692"/>
    </source>
</evidence>
<dbReference type="EMBL" id="FMZZ01000001">
    <property type="protein sequence ID" value="SDC31619.1"/>
    <property type="molecule type" value="Genomic_DNA"/>
</dbReference>
<feature type="transmembrane region" description="Helical" evidence="7">
    <location>
        <begin position="270"/>
        <end position="291"/>
    </location>
</feature>
<gene>
    <name evidence="10" type="ORF">SAMN05216174_101968</name>
</gene>
<evidence type="ECO:0000256" key="1">
    <source>
        <dbReference type="ARBA" id="ARBA00004651"/>
    </source>
</evidence>
<dbReference type="InterPro" id="IPR000515">
    <property type="entry name" value="MetI-like"/>
</dbReference>
<dbReference type="PANTHER" id="PTHR43744">
    <property type="entry name" value="ABC TRANSPORTER PERMEASE PROTEIN MG189-RELATED-RELATED"/>
    <property type="match status" value="1"/>
</dbReference>
<dbReference type="InterPro" id="IPR035906">
    <property type="entry name" value="MetI-like_sf"/>
</dbReference>
<organism evidence="10 11">
    <name type="scientific">Actinokineospora iranica</name>
    <dbReference type="NCBI Taxonomy" id="1271860"/>
    <lineage>
        <taxon>Bacteria</taxon>
        <taxon>Bacillati</taxon>
        <taxon>Actinomycetota</taxon>
        <taxon>Actinomycetes</taxon>
        <taxon>Pseudonocardiales</taxon>
        <taxon>Pseudonocardiaceae</taxon>
        <taxon>Actinokineospora</taxon>
    </lineage>
</organism>